<dbReference type="OrthoDB" id="1751726at2759"/>
<keyword evidence="2" id="KW-1185">Reference proteome</keyword>
<dbReference type="Proteomes" id="UP000250235">
    <property type="component" value="Unassembled WGS sequence"/>
</dbReference>
<dbReference type="AlphaFoldDB" id="A0A2Z7CQR7"/>
<dbReference type="EMBL" id="KQ993055">
    <property type="protein sequence ID" value="KZV49412.1"/>
    <property type="molecule type" value="Genomic_DNA"/>
</dbReference>
<protein>
    <recommendedName>
        <fullName evidence="3">Retrotransposon gag domain-containing protein</fullName>
    </recommendedName>
</protein>
<reference evidence="1 2" key="1">
    <citation type="journal article" date="2015" name="Proc. Natl. Acad. Sci. U.S.A.">
        <title>The resurrection genome of Boea hygrometrica: A blueprint for survival of dehydration.</title>
        <authorList>
            <person name="Xiao L."/>
            <person name="Yang G."/>
            <person name="Zhang L."/>
            <person name="Yang X."/>
            <person name="Zhao S."/>
            <person name="Ji Z."/>
            <person name="Zhou Q."/>
            <person name="Hu M."/>
            <person name="Wang Y."/>
            <person name="Chen M."/>
            <person name="Xu Y."/>
            <person name="Jin H."/>
            <person name="Xiao X."/>
            <person name="Hu G."/>
            <person name="Bao F."/>
            <person name="Hu Y."/>
            <person name="Wan P."/>
            <person name="Li L."/>
            <person name="Deng X."/>
            <person name="Kuang T."/>
            <person name="Xiang C."/>
            <person name="Zhu J.K."/>
            <person name="Oliver M.J."/>
            <person name="He Y."/>
        </authorList>
    </citation>
    <scope>NUCLEOTIDE SEQUENCE [LARGE SCALE GENOMIC DNA]</scope>
    <source>
        <strain evidence="2">cv. XS01</strain>
    </source>
</reference>
<evidence type="ECO:0008006" key="3">
    <source>
        <dbReference type="Google" id="ProtNLM"/>
    </source>
</evidence>
<gene>
    <name evidence="1" type="ORF">F511_27495</name>
</gene>
<evidence type="ECO:0000313" key="1">
    <source>
        <dbReference type="EMBL" id="KZV49412.1"/>
    </source>
</evidence>
<accession>A0A2Z7CQR7</accession>
<sequence length="116" mass="13738">MRRSEIPAFDGTDPVGWWGKAEQYFEIHDTLTYHHLRITHIRMEGPAAHWFQWMKLKTPDWNWDRGVKELIHRYSDRKAANPYESLASFETGGAHQPRHGFSTLHGRRIVTVDKNR</sequence>
<name>A0A2Z7CQR7_9LAMI</name>
<organism evidence="1 2">
    <name type="scientific">Dorcoceras hygrometricum</name>
    <dbReference type="NCBI Taxonomy" id="472368"/>
    <lineage>
        <taxon>Eukaryota</taxon>
        <taxon>Viridiplantae</taxon>
        <taxon>Streptophyta</taxon>
        <taxon>Embryophyta</taxon>
        <taxon>Tracheophyta</taxon>
        <taxon>Spermatophyta</taxon>
        <taxon>Magnoliopsida</taxon>
        <taxon>eudicotyledons</taxon>
        <taxon>Gunneridae</taxon>
        <taxon>Pentapetalae</taxon>
        <taxon>asterids</taxon>
        <taxon>lamiids</taxon>
        <taxon>Lamiales</taxon>
        <taxon>Gesneriaceae</taxon>
        <taxon>Didymocarpoideae</taxon>
        <taxon>Trichosporeae</taxon>
        <taxon>Loxocarpinae</taxon>
        <taxon>Dorcoceras</taxon>
    </lineage>
</organism>
<evidence type="ECO:0000313" key="2">
    <source>
        <dbReference type="Proteomes" id="UP000250235"/>
    </source>
</evidence>
<proteinExistence type="predicted"/>